<dbReference type="PANTHER" id="PTHR46797">
    <property type="entry name" value="HTH-TYPE TRANSCRIPTIONAL REGULATOR"/>
    <property type="match status" value="1"/>
</dbReference>
<sequence>MNKQIAGVNDPGSLEADIGARLKRLRKARNMTINELAALANVSAGAISQIERNLTNPTIRVLEQLRLVLKVPLTAFIEESDPSLKGIGHYVRRSAERPHFNVGKNGIAKKMLSPTGDHDIQFMFIIIPPGVRSGEMLMGMGEKAGLVMSGELTLELAGERTILSPGDSFQFSSALIHNIFNHTSQQAEVLWIMHIKPDNHL</sequence>
<dbReference type="Gene3D" id="2.60.120.10">
    <property type="entry name" value="Jelly Rolls"/>
    <property type="match status" value="1"/>
</dbReference>
<dbReference type="SUPFAM" id="SSF51182">
    <property type="entry name" value="RmlC-like cupins"/>
    <property type="match status" value="1"/>
</dbReference>
<dbReference type="InterPro" id="IPR010982">
    <property type="entry name" value="Lambda_DNA-bd_dom_sf"/>
</dbReference>
<reference evidence="3 4" key="1">
    <citation type="submission" date="2018-10" db="EMBL/GenBank/DDBJ databases">
        <title>Draft genome sequence for the type isolate of Erwinia psidii, agent causal of bacterial blight in guava (Psidium guajava) and wilt and die-back of Eucalyptus spp.</title>
        <authorList>
            <person name="Hermenegildo P.S."/>
            <person name="Santos S.A."/>
            <person name="Guimaraes L.M.S."/>
            <person name="Vidigal P.M.P."/>
            <person name="Pereira I.C."/>
            <person name="Badel J.L."/>
            <person name="Alfenas-Zerbini P."/>
            <person name="Ferreira M.A.S.V."/>
            <person name="Alfenas A.C."/>
        </authorList>
    </citation>
    <scope>NUCLEOTIDE SEQUENCE [LARGE SCALE GENOMIC DNA]</scope>
    <source>
        <strain evidence="3 4">IBSBF 435</strain>
    </source>
</reference>
<dbReference type="GO" id="GO:0003677">
    <property type="term" value="F:DNA binding"/>
    <property type="evidence" value="ECO:0007669"/>
    <property type="project" value="UniProtKB-KW"/>
</dbReference>
<name>A0A3N6UR09_9GAMM</name>
<dbReference type="Pfam" id="PF07883">
    <property type="entry name" value="Cupin_2"/>
    <property type="match status" value="1"/>
</dbReference>
<keyword evidence="1" id="KW-0238">DNA-binding</keyword>
<dbReference type="RefSeq" id="WP_124232872.1">
    <property type="nucleotide sequence ID" value="NZ_RHHM01000006.1"/>
</dbReference>
<dbReference type="InterPro" id="IPR001387">
    <property type="entry name" value="Cro/C1-type_HTH"/>
</dbReference>
<dbReference type="SMART" id="SM00530">
    <property type="entry name" value="HTH_XRE"/>
    <property type="match status" value="1"/>
</dbReference>
<dbReference type="Proteomes" id="UP000279457">
    <property type="component" value="Unassembled WGS sequence"/>
</dbReference>
<dbReference type="Pfam" id="PF01381">
    <property type="entry name" value="HTH_3"/>
    <property type="match status" value="1"/>
</dbReference>
<dbReference type="GO" id="GO:0003700">
    <property type="term" value="F:DNA-binding transcription factor activity"/>
    <property type="evidence" value="ECO:0007669"/>
    <property type="project" value="TreeGrafter"/>
</dbReference>
<dbReference type="PANTHER" id="PTHR46797:SF2">
    <property type="entry name" value="TRANSCRIPTIONAL REGULATOR"/>
    <property type="match status" value="1"/>
</dbReference>
<protein>
    <submittedName>
        <fullName evidence="3">Helix-turn-helix domain-containing protein</fullName>
    </submittedName>
</protein>
<dbReference type="InterPro" id="IPR013096">
    <property type="entry name" value="Cupin_2"/>
</dbReference>
<dbReference type="SUPFAM" id="SSF47413">
    <property type="entry name" value="lambda repressor-like DNA-binding domains"/>
    <property type="match status" value="1"/>
</dbReference>
<evidence type="ECO:0000259" key="2">
    <source>
        <dbReference type="PROSITE" id="PS50943"/>
    </source>
</evidence>
<dbReference type="CDD" id="cd00093">
    <property type="entry name" value="HTH_XRE"/>
    <property type="match status" value="1"/>
</dbReference>
<dbReference type="Gene3D" id="1.10.260.40">
    <property type="entry name" value="lambda repressor-like DNA-binding domains"/>
    <property type="match status" value="1"/>
</dbReference>
<dbReference type="InterPro" id="IPR014710">
    <property type="entry name" value="RmlC-like_jellyroll"/>
</dbReference>
<organism evidence="3 4">
    <name type="scientific">Erwinia psidii</name>
    <dbReference type="NCBI Taxonomy" id="69224"/>
    <lineage>
        <taxon>Bacteria</taxon>
        <taxon>Pseudomonadati</taxon>
        <taxon>Pseudomonadota</taxon>
        <taxon>Gammaproteobacteria</taxon>
        <taxon>Enterobacterales</taxon>
        <taxon>Erwiniaceae</taxon>
        <taxon>Erwinia</taxon>
    </lineage>
</organism>
<dbReference type="InterPro" id="IPR011051">
    <property type="entry name" value="RmlC_Cupin_sf"/>
</dbReference>
<dbReference type="GO" id="GO:0005829">
    <property type="term" value="C:cytosol"/>
    <property type="evidence" value="ECO:0007669"/>
    <property type="project" value="TreeGrafter"/>
</dbReference>
<proteinExistence type="predicted"/>
<keyword evidence="4" id="KW-1185">Reference proteome</keyword>
<feature type="domain" description="HTH cro/C1-type" evidence="2">
    <location>
        <begin position="22"/>
        <end position="76"/>
    </location>
</feature>
<accession>A0A3N6UR09</accession>
<dbReference type="AlphaFoldDB" id="A0A3N6UR09"/>
<evidence type="ECO:0000313" key="3">
    <source>
        <dbReference type="EMBL" id="RQM38419.1"/>
    </source>
</evidence>
<evidence type="ECO:0000313" key="4">
    <source>
        <dbReference type="Proteomes" id="UP000279457"/>
    </source>
</evidence>
<dbReference type="EMBL" id="RHHM01000006">
    <property type="protein sequence ID" value="RQM38419.1"/>
    <property type="molecule type" value="Genomic_DNA"/>
</dbReference>
<dbReference type="InterPro" id="IPR050807">
    <property type="entry name" value="TransReg_Diox_bact_type"/>
</dbReference>
<dbReference type="CDD" id="cd02209">
    <property type="entry name" value="cupin_XRE_C"/>
    <property type="match status" value="1"/>
</dbReference>
<dbReference type="OrthoDB" id="9805356at2"/>
<dbReference type="PROSITE" id="PS50943">
    <property type="entry name" value="HTH_CROC1"/>
    <property type="match status" value="1"/>
</dbReference>
<evidence type="ECO:0000256" key="1">
    <source>
        <dbReference type="ARBA" id="ARBA00023125"/>
    </source>
</evidence>
<gene>
    <name evidence="3" type="ORF">EB241_09310</name>
</gene>
<comment type="caution">
    <text evidence="3">The sequence shown here is derived from an EMBL/GenBank/DDBJ whole genome shotgun (WGS) entry which is preliminary data.</text>
</comment>